<dbReference type="Proteomes" id="UP000032427">
    <property type="component" value="Chromosome 2"/>
</dbReference>
<dbReference type="OrthoDB" id="556502at2"/>
<evidence type="ECO:0000313" key="2">
    <source>
        <dbReference type="Proteomes" id="UP000032427"/>
    </source>
</evidence>
<dbReference type="EMBL" id="LN554847">
    <property type="protein sequence ID" value="CED56827.1"/>
    <property type="molecule type" value="Genomic_DNA"/>
</dbReference>
<dbReference type="KEGG" id="awd:AWOD_II_0176"/>
<dbReference type="AlphaFoldDB" id="A0A090I965"/>
<name>A0A090I965_9GAMM</name>
<dbReference type="PATRIC" id="fig|80852.17.peg.2922"/>
<dbReference type="PANTHER" id="PTHR37946:SF1">
    <property type="entry name" value="SLL1969 PROTEIN"/>
    <property type="match status" value="1"/>
</dbReference>
<dbReference type="InterPro" id="IPR029058">
    <property type="entry name" value="AB_hydrolase_fold"/>
</dbReference>
<gene>
    <name evidence="1" type="ORF">AWOD_II_0176</name>
</gene>
<protein>
    <submittedName>
        <fullName evidence="1">Putative lipase</fullName>
    </submittedName>
</protein>
<dbReference type="Pfam" id="PF02089">
    <property type="entry name" value="Palm_thioest"/>
    <property type="match status" value="1"/>
</dbReference>
<dbReference type="HOGENOM" id="CLU_867731_0_0_6"/>
<reference evidence="2" key="1">
    <citation type="submission" date="2014-09" db="EMBL/GenBank/DDBJ databases">
        <authorList>
            <person name="Hjerde E."/>
        </authorList>
    </citation>
    <scope>NUCLEOTIDE SEQUENCE [LARGE SCALE GENOMIC DNA]</scope>
    <source>
        <strain evidence="2">06/09/139</strain>
    </source>
</reference>
<dbReference type="STRING" id="80852.AWOD_II_0176"/>
<dbReference type="Gene3D" id="3.40.50.1820">
    <property type="entry name" value="alpha/beta hydrolase"/>
    <property type="match status" value="1"/>
</dbReference>
<accession>A0A090I965</accession>
<evidence type="ECO:0000313" key="1">
    <source>
        <dbReference type="EMBL" id="CED56827.1"/>
    </source>
</evidence>
<dbReference type="PANTHER" id="PTHR37946">
    <property type="entry name" value="SLL1969 PROTEIN"/>
    <property type="match status" value="1"/>
</dbReference>
<keyword evidence="2" id="KW-1185">Reference proteome</keyword>
<sequence>MNQMDYLRCASVGVLFGLVGCSSNSVNDIDKVEEPTMLTKQTLNIDGLKHCNNYNDSSIHLNPDEPLTIIVHGCFASAGQFKTLADVYSLYDQQAICFEYDDRKSLEATSGELVSALNKLSNENPNQSLHIIGHSQGGLVARRALTADREDEKKVATKQLQLTTVSSPFNGIEISSHCGMTSLRILSLGIVDLICYAVTGEKYQQIPPHADFIEQPGDLLSSVSQHLVIKTDERNTCRRTNDEGICVEDDYVFSVNEQSNQDVDDVVHANPITVKAGHVEIVGNGDSVPTDLIDILKDQQLLIDKGKIDQLEQARLIERLYFQEENSNSSILK</sequence>
<proteinExistence type="predicted"/>
<dbReference type="GeneID" id="28542420"/>
<dbReference type="SUPFAM" id="SSF53474">
    <property type="entry name" value="alpha/beta-Hydrolases"/>
    <property type="match status" value="1"/>
</dbReference>
<organism evidence="1 2">
    <name type="scientific">Aliivibrio wodanis</name>
    <dbReference type="NCBI Taxonomy" id="80852"/>
    <lineage>
        <taxon>Bacteria</taxon>
        <taxon>Pseudomonadati</taxon>
        <taxon>Pseudomonadota</taxon>
        <taxon>Gammaproteobacteria</taxon>
        <taxon>Vibrionales</taxon>
        <taxon>Vibrionaceae</taxon>
        <taxon>Aliivibrio</taxon>
    </lineage>
</organism>